<dbReference type="EMBL" id="GDHC01020842">
    <property type="protein sequence ID" value="JAP97786.1"/>
    <property type="molecule type" value="Transcribed_RNA"/>
</dbReference>
<proteinExistence type="predicted"/>
<accession>A0A146LNW9</accession>
<evidence type="ECO:0000256" key="1">
    <source>
        <dbReference type="SAM" id="MobiDB-lite"/>
    </source>
</evidence>
<name>A0A146LNW9_LYGHE</name>
<reference evidence="3" key="1">
    <citation type="journal article" date="2016" name="Gigascience">
        <title>De novo construction of an expanded transcriptome assembly for the western tarnished plant bug, Lygus hesperus.</title>
        <authorList>
            <person name="Tassone E.E."/>
            <person name="Geib S.M."/>
            <person name="Hall B."/>
            <person name="Fabrick J.A."/>
            <person name="Brent C.S."/>
            <person name="Hull J.J."/>
        </authorList>
    </citation>
    <scope>NUCLEOTIDE SEQUENCE</scope>
</reference>
<gene>
    <name evidence="2" type="ORF">g.25561</name>
    <name evidence="3" type="ORF">g.25568</name>
</gene>
<dbReference type="EMBL" id="GDHC01009021">
    <property type="protein sequence ID" value="JAQ09608.1"/>
    <property type="molecule type" value="Transcribed_RNA"/>
</dbReference>
<evidence type="ECO:0000313" key="2">
    <source>
        <dbReference type="EMBL" id="JAP97786.1"/>
    </source>
</evidence>
<evidence type="ECO:0000313" key="3">
    <source>
        <dbReference type="EMBL" id="JAQ09608.1"/>
    </source>
</evidence>
<sequence>MSHSTLQRNSIREFTNIRDKALTINPDTSIDIFCCSGFARGAFSTAQAPPTLPRNLSSQGSALLGNLLLTLPTNYVFGFAHPDLYLQLPLYNNCFNTPCRTVFLPKLCRNRRSFFAFRCVCPVGAATDSPYNPLQLTAATSDVVPTSGVVEDPTHAAEIHTTNYPVAATTTASEAQATVPQTSAQVTKDGDRSAVPA</sequence>
<dbReference type="AlphaFoldDB" id="A0A146LNW9"/>
<feature type="compositionally biased region" description="Basic and acidic residues" evidence="1">
    <location>
        <begin position="188"/>
        <end position="197"/>
    </location>
</feature>
<feature type="region of interest" description="Disordered" evidence="1">
    <location>
        <begin position="172"/>
        <end position="197"/>
    </location>
</feature>
<organism evidence="3">
    <name type="scientific">Lygus hesperus</name>
    <name type="common">Western plant bug</name>
    <dbReference type="NCBI Taxonomy" id="30085"/>
    <lineage>
        <taxon>Eukaryota</taxon>
        <taxon>Metazoa</taxon>
        <taxon>Ecdysozoa</taxon>
        <taxon>Arthropoda</taxon>
        <taxon>Hexapoda</taxon>
        <taxon>Insecta</taxon>
        <taxon>Pterygota</taxon>
        <taxon>Neoptera</taxon>
        <taxon>Paraneoptera</taxon>
        <taxon>Hemiptera</taxon>
        <taxon>Heteroptera</taxon>
        <taxon>Panheteroptera</taxon>
        <taxon>Cimicomorpha</taxon>
        <taxon>Miridae</taxon>
        <taxon>Mirini</taxon>
        <taxon>Lygus</taxon>
    </lineage>
</organism>
<protein>
    <submittedName>
        <fullName evidence="3">Uncharacterized protein</fullName>
    </submittedName>
</protein>